<sequence length="25" mass="2951">MTHPYFIFITKAQHKTLIIFTISAQ</sequence>
<evidence type="ECO:0000313" key="1">
    <source>
        <dbReference type="EMBL" id="KHG20763.1"/>
    </source>
</evidence>
<organism evidence="1 2">
    <name type="scientific">Gossypium arboreum</name>
    <name type="common">Tree cotton</name>
    <name type="synonym">Gossypium nanking</name>
    <dbReference type="NCBI Taxonomy" id="29729"/>
    <lineage>
        <taxon>Eukaryota</taxon>
        <taxon>Viridiplantae</taxon>
        <taxon>Streptophyta</taxon>
        <taxon>Embryophyta</taxon>
        <taxon>Tracheophyta</taxon>
        <taxon>Spermatophyta</taxon>
        <taxon>Magnoliopsida</taxon>
        <taxon>eudicotyledons</taxon>
        <taxon>Gunneridae</taxon>
        <taxon>Pentapetalae</taxon>
        <taxon>rosids</taxon>
        <taxon>malvids</taxon>
        <taxon>Malvales</taxon>
        <taxon>Malvaceae</taxon>
        <taxon>Malvoideae</taxon>
        <taxon>Gossypium</taxon>
    </lineage>
</organism>
<keyword evidence="2" id="KW-1185">Reference proteome</keyword>
<name>A0A0B0P220_GOSAR</name>
<accession>A0A0B0P220</accession>
<evidence type="ECO:0000313" key="2">
    <source>
        <dbReference type="Proteomes" id="UP000032142"/>
    </source>
</evidence>
<protein>
    <submittedName>
        <fullName evidence="1">Uncharacterized protein</fullName>
    </submittedName>
</protein>
<gene>
    <name evidence="1" type="ORF">F383_28042</name>
</gene>
<dbReference type="EMBL" id="KN416597">
    <property type="protein sequence ID" value="KHG20763.1"/>
    <property type="molecule type" value="Genomic_DNA"/>
</dbReference>
<proteinExistence type="predicted"/>
<dbReference type="AlphaFoldDB" id="A0A0B0P220"/>
<dbReference type="Proteomes" id="UP000032142">
    <property type="component" value="Unassembled WGS sequence"/>
</dbReference>
<reference evidence="2" key="1">
    <citation type="submission" date="2014-09" db="EMBL/GenBank/DDBJ databases">
        <authorList>
            <person name="Mudge J."/>
            <person name="Ramaraj T."/>
            <person name="Lindquist I.E."/>
            <person name="Bharti A.K."/>
            <person name="Sundararajan A."/>
            <person name="Cameron C.T."/>
            <person name="Woodward J.E."/>
            <person name="May G.D."/>
            <person name="Brubaker C."/>
            <person name="Broadhvest J."/>
            <person name="Wilkins T.A."/>
        </authorList>
    </citation>
    <scope>NUCLEOTIDE SEQUENCE</scope>
    <source>
        <strain evidence="2">cv. AKA8401</strain>
    </source>
</reference>